<evidence type="ECO:0000313" key="13">
    <source>
        <dbReference type="EMBL" id="RXZ58059.1"/>
    </source>
</evidence>
<dbReference type="OrthoDB" id="2293at2"/>
<dbReference type="GO" id="GO:0006012">
    <property type="term" value="P:galactose metabolic process"/>
    <property type="evidence" value="ECO:0007669"/>
    <property type="project" value="UniProtKB-UniRule"/>
</dbReference>
<dbReference type="GO" id="GO:0008108">
    <property type="term" value="F:UDP-glucose:hexose-1-phosphate uridylyltransferase activity"/>
    <property type="evidence" value="ECO:0007669"/>
    <property type="project" value="UniProtKB-UniRule"/>
</dbReference>
<comment type="caution">
    <text evidence="13">The sequence shown here is derived from an EMBL/GenBank/DDBJ whole genome shotgun (WGS) entry which is preliminary data.</text>
</comment>
<gene>
    <name evidence="10" type="primary">galT</name>
    <name evidence="13" type="ORF">ESZ91_10400</name>
</gene>
<accession>A0A4Q2K5I6</accession>
<dbReference type="PANTHER" id="PTHR39191">
    <property type="entry name" value="GALACTOSE-1-PHOSPHATE URIDYLYLTRANSFERASE"/>
    <property type="match status" value="1"/>
</dbReference>
<proteinExistence type="inferred from homology"/>
<comment type="similarity">
    <text evidence="4 10">Belongs to the galactose-1-phosphate uridylyltransferase type 2 family.</text>
</comment>
<dbReference type="GO" id="GO:0005737">
    <property type="term" value="C:cytoplasm"/>
    <property type="evidence" value="ECO:0007669"/>
    <property type="project" value="UniProtKB-SubCell"/>
</dbReference>
<evidence type="ECO:0000256" key="4">
    <source>
        <dbReference type="ARBA" id="ARBA00008706"/>
    </source>
</evidence>
<evidence type="ECO:0000256" key="10">
    <source>
        <dbReference type="HAMAP-Rule" id="MF_00571"/>
    </source>
</evidence>
<dbReference type="InterPro" id="IPR000766">
    <property type="entry name" value="GalP_uridyl_Trfase_II"/>
</dbReference>
<evidence type="ECO:0000256" key="2">
    <source>
        <dbReference type="ARBA" id="ARBA00004496"/>
    </source>
</evidence>
<comment type="catalytic activity">
    <reaction evidence="1 10">
        <text>alpha-D-galactose 1-phosphate + UDP-alpha-D-glucose = alpha-D-glucose 1-phosphate + UDP-alpha-D-galactose</text>
        <dbReference type="Rhea" id="RHEA:13989"/>
        <dbReference type="ChEBI" id="CHEBI:58336"/>
        <dbReference type="ChEBI" id="CHEBI:58601"/>
        <dbReference type="ChEBI" id="CHEBI:58885"/>
        <dbReference type="ChEBI" id="CHEBI:66914"/>
        <dbReference type="EC" id="2.7.7.12"/>
    </reaction>
</comment>
<dbReference type="Pfam" id="PF02744">
    <property type="entry name" value="GalP_UDP_tr_C"/>
    <property type="match status" value="1"/>
</dbReference>
<name>A0A4Q2K5I6_9FIRM</name>
<dbReference type="Pfam" id="PF01087">
    <property type="entry name" value="GalP_UDP_transf"/>
    <property type="match status" value="1"/>
</dbReference>
<comment type="pathway">
    <text evidence="3 10">Carbohydrate metabolism; galactose metabolism.</text>
</comment>
<keyword evidence="6 10" id="KW-0808">Transferase</keyword>
<feature type="domain" description="Galactose-1-phosphate uridyl transferase C-terminal" evidence="12">
    <location>
        <begin position="270"/>
        <end position="444"/>
    </location>
</feature>
<reference evidence="13 14" key="1">
    <citation type="journal article" date="2019" name="Gut">
        <title>Antibiotics-induced monodominance of a novel gut bacterial order.</title>
        <authorList>
            <person name="Hildebrand F."/>
            <person name="Moitinho-Silva L."/>
            <person name="Blasche S."/>
            <person name="Jahn M.T."/>
            <person name="Gossmann T.I."/>
            <person name="Heuerta-Cepas J."/>
            <person name="Hercog R."/>
            <person name="Luetge M."/>
            <person name="Bahram M."/>
            <person name="Pryszlak A."/>
            <person name="Alves R.J."/>
            <person name="Waszak S.M."/>
            <person name="Zhu A."/>
            <person name="Ye L."/>
            <person name="Costea P.I."/>
            <person name="Aalvink S."/>
            <person name="Belzer C."/>
            <person name="Forslund S.K."/>
            <person name="Sunagawa S."/>
            <person name="Hentschel U."/>
            <person name="Merten C."/>
            <person name="Patil K.R."/>
            <person name="Benes V."/>
            <person name="Bork P."/>
        </authorList>
    </citation>
    <scope>NUCLEOTIDE SEQUENCE [LARGE SCALE GENOMIC DNA]</scope>
    <source>
        <strain evidence="13 14">HDS1380</strain>
    </source>
</reference>
<keyword evidence="9 10" id="KW-0119">Carbohydrate metabolism</keyword>
<evidence type="ECO:0000256" key="6">
    <source>
        <dbReference type="ARBA" id="ARBA00022679"/>
    </source>
</evidence>
<evidence type="ECO:0000256" key="9">
    <source>
        <dbReference type="ARBA" id="ARBA00023277"/>
    </source>
</evidence>
<dbReference type="AlphaFoldDB" id="A0A4Q2K5I6"/>
<dbReference type="UniPathway" id="UPA00214"/>
<feature type="domain" description="Galactose-1-phosphate uridyl transferase N-terminal" evidence="11">
    <location>
        <begin position="108"/>
        <end position="254"/>
    </location>
</feature>
<dbReference type="InterPro" id="IPR005849">
    <property type="entry name" value="GalP_Utransf_N"/>
</dbReference>
<evidence type="ECO:0000256" key="3">
    <source>
        <dbReference type="ARBA" id="ARBA00004947"/>
    </source>
</evidence>
<dbReference type="HAMAP" id="MF_00571">
    <property type="entry name" value="GalP_UDP_trans"/>
    <property type="match status" value="1"/>
</dbReference>
<dbReference type="PANTHER" id="PTHR39191:SF1">
    <property type="entry name" value="DUF4922 DOMAIN-CONTAINING PROTEIN"/>
    <property type="match status" value="1"/>
</dbReference>
<dbReference type="EC" id="2.7.7.12" evidence="10"/>
<keyword evidence="8 10" id="KW-0299">Galactose metabolism</keyword>
<keyword evidence="7 10" id="KW-0548">Nucleotidyltransferase</keyword>
<comment type="subcellular location">
    <subcellularLocation>
        <location evidence="2 10">Cytoplasm</location>
    </subcellularLocation>
</comment>
<evidence type="ECO:0000256" key="1">
    <source>
        <dbReference type="ARBA" id="ARBA00001107"/>
    </source>
</evidence>
<evidence type="ECO:0000313" key="14">
    <source>
        <dbReference type="Proteomes" id="UP000291269"/>
    </source>
</evidence>
<protein>
    <recommendedName>
        <fullName evidence="10">Galactose-1-phosphate uridylyltransferase</fullName>
        <shortName evidence="10">Gal-1-P uridylyltransferase</shortName>
        <ecNumber evidence="10">2.7.7.12</ecNumber>
    </recommendedName>
    <alternativeName>
        <fullName evidence="10">UDP-glucose--hexose-1-phosphate uridylyltransferase</fullName>
    </alternativeName>
</protein>
<keyword evidence="5 10" id="KW-0963">Cytoplasm</keyword>
<evidence type="ECO:0000259" key="12">
    <source>
        <dbReference type="Pfam" id="PF02744"/>
    </source>
</evidence>
<evidence type="ECO:0000259" key="11">
    <source>
        <dbReference type="Pfam" id="PF01087"/>
    </source>
</evidence>
<evidence type="ECO:0000256" key="5">
    <source>
        <dbReference type="ARBA" id="ARBA00022490"/>
    </source>
</evidence>
<organism evidence="13 14">
    <name type="scientific">Candidatus Borkfalkia ceftriaxoniphila</name>
    <dbReference type="NCBI Taxonomy" id="2508949"/>
    <lineage>
        <taxon>Bacteria</taxon>
        <taxon>Bacillati</taxon>
        <taxon>Bacillota</taxon>
        <taxon>Clostridia</taxon>
        <taxon>Christensenellales</taxon>
        <taxon>Christensenellaceae</taxon>
        <taxon>Candidatus Borkfalkia</taxon>
    </lineage>
</organism>
<keyword evidence="14" id="KW-1185">Reference proteome</keyword>
<dbReference type="Proteomes" id="UP000291269">
    <property type="component" value="Unassembled WGS sequence"/>
</dbReference>
<evidence type="ECO:0000256" key="7">
    <source>
        <dbReference type="ARBA" id="ARBA00022695"/>
    </source>
</evidence>
<sequence>MKKLLEYICIVRRTRSDGGFMNGELLIERLIAYAKAFLHLQACDEIYTRNLLLSKFGLFAPYDGNAETSDVYEMRVPDALYAEICAFARERGLCDAGEEARFAAGIFGLLTPPPSEVNRAFYAIKAEKGAQCACDYLYGLSVRNGYIQKTAIEKNLVWTYDDGQNTLEITVNLSKPEKNNKDIAKLLTAPQSKRYPACALCKENEGFEGQGAQAPRQNIRTVKTILGGEPWFVQYSPYAYYDEHCIAISEAHTPMNVNDSTVEKVLDFVDAFPNYFIGSNASLPIIGGSILNHEHFQGGRHEMPMHRAEFDVLYEEPAFPDVRAGILDWYNSAFQLESENRASVAALAKRLIAAWKKFDSPACNVLSHSGDTPHNSCSPIARKVGGKYVVTLIFRNNRADEQFPDGIFHVHPRYHNIKSEGIGLIEAMGLFILPGRLKAQLEEITDIVAGAPYDASAPEENTHPLYLHRGMIKDLLQEGTAANREAAHERVISYVNRVCAGILDCTAVFKRDETGRRGFDEFLRGCGFQRT</sequence>
<dbReference type="EMBL" id="SDOZ01000004">
    <property type="protein sequence ID" value="RXZ58059.1"/>
    <property type="molecule type" value="Genomic_DNA"/>
</dbReference>
<dbReference type="InterPro" id="IPR005850">
    <property type="entry name" value="GalP_Utransf_C"/>
</dbReference>
<evidence type="ECO:0000256" key="8">
    <source>
        <dbReference type="ARBA" id="ARBA00023144"/>
    </source>
</evidence>